<dbReference type="Pfam" id="PF00249">
    <property type="entry name" value="Myb_DNA-binding"/>
    <property type="match status" value="1"/>
</dbReference>
<feature type="compositionally biased region" description="Basic residues" evidence="3">
    <location>
        <begin position="632"/>
        <end position="647"/>
    </location>
</feature>
<dbReference type="SUPFAM" id="SSF46689">
    <property type="entry name" value="Homeodomain-like"/>
    <property type="match status" value="1"/>
</dbReference>
<reference evidence="5 6" key="1">
    <citation type="submission" date="2014-04" db="EMBL/GenBank/DDBJ databases">
        <authorList>
            <consortium name="International Citrus Genome Consortium"/>
            <person name="Gmitter F."/>
            <person name="Chen C."/>
            <person name="Farmerie W."/>
            <person name="Harkins T."/>
            <person name="Desany B."/>
            <person name="Mohiuddin M."/>
            <person name="Kodira C."/>
            <person name="Borodovsky M."/>
            <person name="Lomsadze A."/>
            <person name="Burns P."/>
            <person name="Jenkins J."/>
            <person name="Prochnik S."/>
            <person name="Shu S."/>
            <person name="Chapman J."/>
            <person name="Pitluck S."/>
            <person name="Schmutz J."/>
            <person name="Rokhsar D."/>
        </authorList>
    </citation>
    <scope>NUCLEOTIDE SEQUENCE</scope>
</reference>
<dbReference type="SMART" id="SM00717">
    <property type="entry name" value="SANT"/>
    <property type="match status" value="1"/>
</dbReference>
<dbReference type="EMBL" id="KK785089">
    <property type="protein sequence ID" value="KDO50136.1"/>
    <property type="molecule type" value="Genomic_DNA"/>
</dbReference>
<organism evidence="5 6">
    <name type="scientific">Citrus sinensis</name>
    <name type="common">Sweet orange</name>
    <name type="synonym">Citrus aurantium var. sinensis</name>
    <dbReference type="NCBI Taxonomy" id="2711"/>
    <lineage>
        <taxon>Eukaryota</taxon>
        <taxon>Viridiplantae</taxon>
        <taxon>Streptophyta</taxon>
        <taxon>Embryophyta</taxon>
        <taxon>Tracheophyta</taxon>
        <taxon>Spermatophyta</taxon>
        <taxon>Magnoliopsida</taxon>
        <taxon>eudicotyledons</taxon>
        <taxon>Gunneridae</taxon>
        <taxon>Pentapetalae</taxon>
        <taxon>rosids</taxon>
        <taxon>malvids</taxon>
        <taxon>Sapindales</taxon>
        <taxon>Rutaceae</taxon>
        <taxon>Aurantioideae</taxon>
        <taxon>Citrus</taxon>
    </lineage>
</organism>
<feature type="compositionally biased region" description="Basic residues" evidence="3">
    <location>
        <begin position="572"/>
        <end position="581"/>
    </location>
</feature>
<dbReference type="InterPro" id="IPR036427">
    <property type="entry name" value="Bromodomain-like_sf"/>
</dbReference>
<dbReference type="Gene3D" id="1.10.10.60">
    <property type="entry name" value="Homeodomain-like"/>
    <property type="match status" value="1"/>
</dbReference>
<dbReference type="PaxDb" id="2711-XP_006492877.1"/>
<feature type="compositionally biased region" description="Basic and acidic residues" evidence="3">
    <location>
        <begin position="494"/>
        <end position="505"/>
    </location>
</feature>
<evidence type="ECO:0000313" key="6">
    <source>
        <dbReference type="Proteomes" id="UP000027120"/>
    </source>
</evidence>
<dbReference type="PROSITE" id="PS50014">
    <property type="entry name" value="BROMODOMAIN_2"/>
    <property type="match status" value="1"/>
</dbReference>
<feature type="region of interest" description="Disordered" evidence="3">
    <location>
        <begin position="555"/>
        <end position="647"/>
    </location>
</feature>
<feature type="compositionally biased region" description="Basic and acidic residues" evidence="3">
    <location>
        <begin position="124"/>
        <end position="151"/>
    </location>
</feature>
<feature type="compositionally biased region" description="Basic and acidic residues" evidence="3">
    <location>
        <begin position="582"/>
        <end position="592"/>
    </location>
</feature>
<dbReference type="CDD" id="cd04369">
    <property type="entry name" value="Bromodomain"/>
    <property type="match status" value="1"/>
</dbReference>
<evidence type="ECO:0000256" key="3">
    <source>
        <dbReference type="SAM" id="MobiDB-lite"/>
    </source>
</evidence>
<dbReference type="Proteomes" id="UP000027120">
    <property type="component" value="Unassembled WGS sequence"/>
</dbReference>
<accession>A0A067EGV2</accession>
<feature type="domain" description="Bromo" evidence="4">
    <location>
        <begin position="293"/>
        <end position="364"/>
    </location>
</feature>
<dbReference type="InterPro" id="IPR001487">
    <property type="entry name" value="Bromodomain"/>
</dbReference>
<proteinExistence type="predicted"/>
<evidence type="ECO:0000256" key="2">
    <source>
        <dbReference type="PROSITE-ProRule" id="PRU00035"/>
    </source>
</evidence>
<evidence type="ECO:0000256" key="1">
    <source>
        <dbReference type="ARBA" id="ARBA00023117"/>
    </source>
</evidence>
<feature type="compositionally biased region" description="Basic and acidic residues" evidence="3">
    <location>
        <begin position="599"/>
        <end position="608"/>
    </location>
</feature>
<dbReference type="PANTHER" id="PTHR37888">
    <property type="entry name" value="DNA-BINDING BROMODOMAIN-CONTAINING PROTEIN"/>
    <property type="match status" value="1"/>
</dbReference>
<dbReference type="SUPFAM" id="SSF47370">
    <property type="entry name" value="Bromodomain"/>
    <property type="match status" value="1"/>
</dbReference>
<protein>
    <recommendedName>
        <fullName evidence="4">Bromo domain-containing protein</fullName>
    </recommendedName>
</protein>
<dbReference type="PANTHER" id="PTHR37888:SF11">
    <property type="entry name" value="DNA-BINDING BROMODOMAIN-CONTAINING PROTEIN"/>
    <property type="match status" value="1"/>
</dbReference>
<feature type="region of interest" description="Disordered" evidence="3">
    <location>
        <begin position="254"/>
        <end position="274"/>
    </location>
</feature>
<feature type="region of interest" description="Disordered" evidence="3">
    <location>
        <begin position="124"/>
        <end position="211"/>
    </location>
</feature>
<dbReference type="InterPro" id="IPR001005">
    <property type="entry name" value="SANT/Myb"/>
</dbReference>
<dbReference type="SMART" id="SM00297">
    <property type="entry name" value="BROMO"/>
    <property type="match status" value="1"/>
</dbReference>
<dbReference type="Gene3D" id="1.20.920.10">
    <property type="entry name" value="Bromodomain-like"/>
    <property type="match status" value="1"/>
</dbReference>
<feature type="compositionally biased region" description="Polar residues" evidence="3">
    <location>
        <begin position="453"/>
        <end position="464"/>
    </location>
</feature>
<dbReference type="CDD" id="cd00167">
    <property type="entry name" value="SANT"/>
    <property type="match status" value="1"/>
</dbReference>
<evidence type="ECO:0000259" key="4">
    <source>
        <dbReference type="PROSITE" id="PS50014"/>
    </source>
</evidence>
<evidence type="ECO:0000313" key="5">
    <source>
        <dbReference type="EMBL" id="KDO50136.1"/>
    </source>
</evidence>
<feature type="compositionally biased region" description="Basic and acidic residues" evidence="3">
    <location>
        <begin position="560"/>
        <end position="571"/>
    </location>
</feature>
<sequence>MDNPSNNFPEKQAWGTKEELLLACAVHRYGTQNWISVATEVQKRSSKFQLLTPLSCQQKYNDLKRRFSGNDAVSISADNSDDAIPWLDQLKKLRVAELKRELQLFDISIVSLQLKVERLIEEREGKETEDGEKRKRIEENEPESLTDKPDGGEESDRENRSVNESNSTDQKAEKTAKEPVPSEPVRVEPEGVGSEGVKAAGEDSCNGSCGSAAKELERNTDRVDSAELGESAAESMGRESGDVQSFVSLLREKVKSEEPEEVEPGIGEDQSPAATKRICAESRPLVECIEIIRSHKFGSFFERLDATKETPDYRSIVRQHTDLETIRTRLEENWYSGSNSSFFHDLLLLFNNVIVFFDKNSSESAAAVELRQIVLKAMTRNTFDPNSSMREQYLEFAAAQNVKLDVQSSDFLLSKPNILAPLIACRKRSSITAKRAVSLSSSLEAKKKEHTESSIGKNTVPSSVKSDDDCRATKKRTRERSASGSGNSSKNRKTRDNMKTKKNLDVDIDADDSSDVEETECENSQRKNKANVNAKKRSAEIFLSRITRSSTLKDFVISSEDGKGERAEQKKKAEHKKKKGNGKIDAKKEQIVQKRSGGKKGEEMEGPVKKNGGRLTKRGAVPVAVGAEVSRGKRRKESVQARKRSRK</sequence>
<dbReference type="SMR" id="A0A067EGV2"/>
<dbReference type="AlphaFoldDB" id="A0A067EGV2"/>
<keyword evidence="1 2" id="KW-0103">Bromodomain</keyword>
<keyword evidence="6" id="KW-1185">Reference proteome</keyword>
<feature type="region of interest" description="Disordered" evidence="3">
    <location>
        <begin position="442"/>
        <end position="533"/>
    </location>
</feature>
<dbReference type="InterPro" id="IPR009057">
    <property type="entry name" value="Homeodomain-like_sf"/>
</dbReference>
<name>A0A067EGV2_CITSI</name>
<feature type="compositionally biased region" description="Acidic residues" evidence="3">
    <location>
        <begin position="506"/>
        <end position="521"/>
    </location>
</feature>
<gene>
    <name evidence="5" type="ORF">CISIN_1g006378mg</name>
</gene>
<dbReference type="eggNOG" id="ENOG502QR9N">
    <property type="taxonomic scope" value="Eukaryota"/>
</dbReference>
<dbReference type="Pfam" id="PF00439">
    <property type="entry name" value="Bromodomain"/>
    <property type="match status" value="1"/>
</dbReference>